<keyword evidence="3" id="KW-1185">Reference proteome</keyword>
<evidence type="ECO:0000313" key="2">
    <source>
        <dbReference type="EMBL" id="KAB5607752.1"/>
    </source>
</evidence>
<feature type="compositionally biased region" description="Gly residues" evidence="1">
    <location>
        <begin position="52"/>
        <end position="63"/>
    </location>
</feature>
<dbReference type="EMBL" id="RQSP01000008">
    <property type="protein sequence ID" value="KAB5607752.1"/>
    <property type="molecule type" value="Genomic_DNA"/>
</dbReference>
<evidence type="ECO:0000256" key="1">
    <source>
        <dbReference type="SAM" id="MobiDB-lite"/>
    </source>
</evidence>
<protein>
    <submittedName>
        <fullName evidence="2">Uncharacterized protein</fullName>
    </submittedName>
</protein>
<comment type="caution">
    <text evidence="2">The sequence shown here is derived from an EMBL/GenBank/DDBJ whole genome shotgun (WGS) entry which is preliminary data.</text>
</comment>
<gene>
    <name evidence="2" type="ORF">EHS19_03765</name>
</gene>
<feature type="region of interest" description="Disordered" evidence="1">
    <location>
        <begin position="15"/>
        <end position="63"/>
    </location>
</feature>
<dbReference type="RefSeq" id="WP_151916451.1">
    <property type="nucleotide sequence ID" value="NZ_RQSP01000008.1"/>
</dbReference>
<accession>A0A5N5RKA8</accession>
<proteinExistence type="predicted"/>
<reference evidence="2 3" key="1">
    <citation type="journal article" date="2019" name="Int. J. Syst. Evol. Microbiol.">
        <title>Bifidobacterium jacchi sp. nov., isolated from the faeces of a baby common marmoset (Callithrix jacchus).</title>
        <authorList>
            <person name="Modesto M."/>
            <person name="Watanabe K."/>
            <person name="Arita M."/>
            <person name="Satti M."/>
            <person name="Oki K."/>
            <person name="Sciavilla P."/>
            <person name="Patavino C."/>
            <person name="Camma C."/>
            <person name="Michelini S."/>
            <person name="Sgorbati B."/>
            <person name="Mattarelli P."/>
        </authorList>
    </citation>
    <scope>NUCLEOTIDE SEQUENCE [LARGE SCALE GENOMIC DNA]</scope>
    <source>
        <strain evidence="2 3">MRM 9.3</strain>
    </source>
</reference>
<organism evidence="2 3">
    <name type="scientific">Bifidobacterium jacchi</name>
    <dbReference type="NCBI Taxonomy" id="2490545"/>
    <lineage>
        <taxon>Bacteria</taxon>
        <taxon>Bacillati</taxon>
        <taxon>Actinomycetota</taxon>
        <taxon>Actinomycetes</taxon>
        <taxon>Bifidobacteriales</taxon>
        <taxon>Bifidobacteriaceae</taxon>
        <taxon>Bifidobacterium</taxon>
    </lineage>
</organism>
<evidence type="ECO:0000313" key="3">
    <source>
        <dbReference type="Proteomes" id="UP000326336"/>
    </source>
</evidence>
<feature type="compositionally biased region" description="Basic and acidic residues" evidence="1">
    <location>
        <begin position="23"/>
        <end position="46"/>
    </location>
</feature>
<name>A0A5N5RKA8_9BIFI</name>
<dbReference type="AlphaFoldDB" id="A0A5N5RKA8"/>
<dbReference type="Proteomes" id="UP000326336">
    <property type="component" value="Unassembled WGS sequence"/>
</dbReference>
<sequence length="63" mass="6696">MFVFGGALRVRRGVLKPPRRPGFSRDDWGCDDRDGNDRVHGNRGDDGDSGDGDGGTGNVGYSA</sequence>